<evidence type="ECO:0000259" key="1">
    <source>
        <dbReference type="Pfam" id="PF25778"/>
    </source>
</evidence>
<dbReference type="PANTHER" id="PTHR35580:SF1">
    <property type="entry name" value="PHYTASE-LIKE DOMAIN-CONTAINING PROTEIN"/>
    <property type="match status" value="1"/>
</dbReference>
<dbReference type="Proteomes" id="UP000831796">
    <property type="component" value="Chromosome"/>
</dbReference>
<dbReference type="RefSeq" id="WP_244675982.1">
    <property type="nucleotide sequence ID" value="NZ_CP095046.1"/>
</dbReference>
<dbReference type="AlphaFoldDB" id="A0A8T9QCQ4"/>
<keyword evidence="3" id="KW-1185">Reference proteome</keyword>
<protein>
    <recommendedName>
        <fullName evidence="1">DUF7948 domain-containing protein</fullName>
    </recommendedName>
</protein>
<evidence type="ECO:0000313" key="3">
    <source>
        <dbReference type="Proteomes" id="UP000831796"/>
    </source>
</evidence>
<dbReference type="PANTHER" id="PTHR35580">
    <property type="entry name" value="CELL SURFACE GLYCOPROTEIN (S-LAYER PROTEIN)-LIKE PROTEIN"/>
    <property type="match status" value="1"/>
</dbReference>
<feature type="domain" description="DUF7948" evidence="1">
    <location>
        <begin position="23"/>
        <end position="236"/>
    </location>
</feature>
<reference evidence="2" key="1">
    <citation type="submission" date="2022-04" db="EMBL/GenBank/DDBJ databases">
        <title>Hymenobacter sp. isolated from the air.</title>
        <authorList>
            <person name="Won M."/>
            <person name="Lee C.-M."/>
            <person name="Woen H.-Y."/>
            <person name="Kwon S.-W."/>
        </authorList>
    </citation>
    <scope>NUCLEOTIDE SEQUENCE</scope>
    <source>
        <strain evidence="2">5116S-3</strain>
    </source>
</reference>
<dbReference type="InterPro" id="IPR057708">
    <property type="entry name" value="DUF7948"/>
</dbReference>
<dbReference type="Pfam" id="PF25778">
    <property type="entry name" value="DUF7948"/>
    <property type="match status" value="1"/>
</dbReference>
<dbReference type="KEGG" id="hcu:MUN79_01085"/>
<dbReference type="InterPro" id="IPR052918">
    <property type="entry name" value="Motility_Chemotaxis_Reg"/>
</dbReference>
<organism evidence="2 3">
    <name type="scientific">Hymenobacter cellulosilyticus</name>
    <dbReference type="NCBI Taxonomy" id="2932248"/>
    <lineage>
        <taxon>Bacteria</taxon>
        <taxon>Pseudomonadati</taxon>
        <taxon>Bacteroidota</taxon>
        <taxon>Cytophagia</taxon>
        <taxon>Cytophagales</taxon>
        <taxon>Hymenobacteraceae</taxon>
        <taxon>Hymenobacter</taxon>
    </lineage>
</organism>
<evidence type="ECO:0000313" key="2">
    <source>
        <dbReference type="EMBL" id="UOQ72623.1"/>
    </source>
</evidence>
<accession>A0A8T9QCQ4</accession>
<sequence>MVAVFTGTSQARSEPPANASLEFIENRGQWPAAVRYSADLDGGRLFLEPGGLTYSFLASLPHGHGNTQQLAAETGLKAHALRVTFAGAASLPTVQAENQTTEVRNYLRGNDPSRWAQNVPGFRALRYASIWPGVGAHFYENRQQQLEYDFELAAGANPDLIRLQYAGADALQLTADGALEVKTSVGVLRELPPQAWQTDATGHRVAVPCSYVLEGRTVHFKLGRYNHKQPLTIDPTVVFSSYTGSTSNNWGFTATYDSQGNMYSGGIVFGPGYPTTSGAFKTTFGGVTDIGIIKYNTATSGPAARAWATYIGGSGSEFPHSLIVGSQGDLFLLGTTSSTDYPTSATAYDRSFNGGTYIDPYGQGSRAPYDVPDGSDLVISRLSPTGSTLVASTYLGGSGNDGLLDPSLSPLARNYGDAFRGDILLDANDNIYIASSTTSPNFPAANGFSSAYRGGGSDAVVCKLDPVASRLLWSNFLGGSGHDAAYSLQFDATGNIYVGGGTTSPNFPTTAGSLHQTARGGADGFVARISNAGNQVQKATYLGTTSYDQAYFLQLDVSGSVLVLGQSLGSYPVTAGRYQNAGSRQFIHKLDQDLSTTDFSTVFGSGRSTLDISPTSFLVDQCNRIYVSGWGGGANQRFPYNNGNTYSLPVTANAVQRITDGADFYLMQLAPEAVRLDYATFFGQQGGEGDHVDGGTSRFDPRGMVYQAVCACASSGGSSFPILPGAGTFSSSSGVTGSACNNVAFKFNFETVTVVAGTDATVCVEARPQPLMGSPAGGTWTGPGVSGSVATGFFFTPTPALLGVQTLTYTVPGVGLCGGVSRLRLTVAPTPPAPTITSIPPASFCLNTTPVPSFPLTATPAGGTFSGPGVTNNAFNPTTAGPGTHNIVYNVTVNGCLLQSTTQMVVVRAVAGPGFSVCSNGVSRPLAGSPAGGTWSGPGVSGSVATGFVFTSSQALLGPQTLTYTLTGASGCTSQSTLVASVLYNPVFTPPAQLTYCAATTTPIQLPGSVVWYGRGVQGPIPNGFTFTPSLAGAGSFTLNYFSGNGPCDIAGTVPVVVSPAVSVSLPPDTILCPGTTQPFRLRATPAGGTWSGANVSSAGIFTPPAGFSGTSILTYTANSGSCVSSATRRVSVAPVPNYAARWDAELCAETRQAP</sequence>
<name>A0A8T9QCQ4_9BACT</name>
<gene>
    <name evidence="2" type="ORF">MUN79_01085</name>
</gene>
<dbReference type="EMBL" id="CP095046">
    <property type="protein sequence ID" value="UOQ72623.1"/>
    <property type="molecule type" value="Genomic_DNA"/>
</dbReference>
<proteinExistence type="predicted"/>